<gene>
    <name evidence="3" type="ORF">HMI49_03710</name>
</gene>
<reference evidence="3 4" key="1">
    <citation type="submission" date="2020-05" db="EMBL/GenBank/DDBJ databases">
        <authorList>
            <person name="Whitworth D."/>
        </authorList>
    </citation>
    <scope>NUCLEOTIDE SEQUENCE [LARGE SCALE GENOMIC DNA]</scope>
    <source>
        <strain evidence="3 4">AB043B</strain>
    </source>
</reference>
<keyword evidence="4" id="KW-1185">Reference proteome</keyword>
<evidence type="ECO:0000313" key="4">
    <source>
        <dbReference type="Proteomes" id="UP000563426"/>
    </source>
</evidence>
<dbReference type="OrthoDB" id="5525180at2"/>
<proteinExistence type="predicted"/>
<evidence type="ECO:0000256" key="1">
    <source>
        <dbReference type="SAM" id="MobiDB-lite"/>
    </source>
</evidence>
<dbReference type="NCBIfam" id="NF041937">
    <property type="entry name" value="MXAN_6627.5_fam"/>
    <property type="match status" value="1"/>
</dbReference>
<organism evidence="3 4">
    <name type="scientific">Corallococcus exercitus</name>
    <dbReference type="NCBI Taxonomy" id="2316736"/>
    <lineage>
        <taxon>Bacteria</taxon>
        <taxon>Pseudomonadati</taxon>
        <taxon>Myxococcota</taxon>
        <taxon>Myxococcia</taxon>
        <taxon>Myxococcales</taxon>
        <taxon>Cystobacterineae</taxon>
        <taxon>Myxococcaceae</taxon>
        <taxon>Corallococcus</taxon>
    </lineage>
</organism>
<evidence type="ECO:0000256" key="2">
    <source>
        <dbReference type="SAM" id="SignalP"/>
    </source>
</evidence>
<protein>
    <submittedName>
        <fullName evidence="3">Uncharacterized protein</fullName>
    </submittedName>
</protein>
<sequence length="110" mass="11521">MSSLFSRIRPAGLLAGFLLFSPLVALGQEGQPQDAGQPDDPNSPEGDDNTGRVPTDCRSTSDCAPRFSCNSGKCKYTGIRQAETQGCLLGPQAALVILGVAAVAGSRRRR</sequence>
<name>A0A3A8HZS6_9BACT</name>
<dbReference type="EMBL" id="JABFJV010000011">
    <property type="protein sequence ID" value="NOK32307.1"/>
    <property type="molecule type" value="Genomic_DNA"/>
</dbReference>
<feature type="chain" id="PRO_5044076001" evidence="2">
    <location>
        <begin position="28"/>
        <end position="110"/>
    </location>
</feature>
<comment type="caution">
    <text evidence="3">The sequence shown here is derived from an EMBL/GenBank/DDBJ whole genome shotgun (WGS) entry which is preliminary data.</text>
</comment>
<accession>A0A3A8HZS6</accession>
<keyword evidence="2" id="KW-0732">Signal</keyword>
<feature type="region of interest" description="Disordered" evidence="1">
    <location>
        <begin position="28"/>
        <end position="59"/>
    </location>
</feature>
<evidence type="ECO:0000313" key="3">
    <source>
        <dbReference type="EMBL" id="NOK32307.1"/>
    </source>
</evidence>
<feature type="signal peptide" evidence="2">
    <location>
        <begin position="1"/>
        <end position="27"/>
    </location>
</feature>
<dbReference type="RefSeq" id="WP_120526464.1">
    <property type="nucleotide sequence ID" value="NZ_JABFJV010000011.1"/>
</dbReference>
<dbReference type="Proteomes" id="UP000563426">
    <property type="component" value="Unassembled WGS sequence"/>
</dbReference>
<dbReference type="InterPro" id="IPR049656">
    <property type="entry name" value="MXAN_6627.5-like"/>
</dbReference>
<dbReference type="AlphaFoldDB" id="A0A3A8HZS6"/>